<name>A0AA48L2Q7_9TREE</name>
<feature type="compositionally biased region" description="Acidic residues" evidence="1">
    <location>
        <begin position="194"/>
        <end position="208"/>
    </location>
</feature>
<organism evidence="2 3">
    <name type="scientific">Cutaneotrichosporon cavernicola</name>
    <dbReference type="NCBI Taxonomy" id="279322"/>
    <lineage>
        <taxon>Eukaryota</taxon>
        <taxon>Fungi</taxon>
        <taxon>Dikarya</taxon>
        <taxon>Basidiomycota</taxon>
        <taxon>Agaricomycotina</taxon>
        <taxon>Tremellomycetes</taxon>
        <taxon>Trichosporonales</taxon>
        <taxon>Trichosporonaceae</taxon>
        <taxon>Cutaneotrichosporon</taxon>
    </lineage>
</organism>
<accession>A0AA48L2Q7</accession>
<proteinExistence type="predicted"/>
<dbReference type="GeneID" id="85493924"/>
<sequence>MRSKSIRYPPEWATMATYLSTHPPPIGEPFQPFLTPELEMHRTFSRRSEQSPAAMAAQDWAIKTYILFKRVKAARDDLFFATYEVRLHPSPQTMTLLEAQRNVVRILVTELRANLKAGRQYHVDFKEDEKVLAQVGSLFYHAVSIWRAMERFLEAFDDDGMPRFVNHDQRSSVGSPRPPKNRRRSQAVSALETVQEDADSSDSDDSIF</sequence>
<dbReference type="Proteomes" id="UP001233271">
    <property type="component" value="Chromosome 3"/>
</dbReference>
<dbReference type="KEGG" id="ccac:CcaHIS019_0301230"/>
<reference evidence="2" key="1">
    <citation type="journal article" date="2023" name="BMC Genomics">
        <title>Chromosome-level genome assemblies of Cutaneotrichosporon spp. (Trichosporonales, Basidiomycota) reveal imbalanced evolution between nucleotide sequences and chromosome synteny.</title>
        <authorList>
            <person name="Kobayashi Y."/>
            <person name="Kayamori A."/>
            <person name="Aoki K."/>
            <person name="Shiwa Y."/>
            <person name="Matsutani M."/>
            <person name="Fujita N."/>
            <person name="Sugita T."/>
            <person name="Iwasaki W."/>
            <person name="Tanaka N."/>
            <person name="Takashima M."/>
        </authorList>
    </citation>
    <scope>NUCLEOTIDE SEQUENCE</scope>
    <source>
        <strain evidence="2">HIS019</strain>
    </source>
</reference>
<evidence type="ECO:0000313" key="2">
    <source>
        <dbReference type="EMBL" id="BEI90053.1"/>
    </source>
</evidence>
<dbReference type="EMBL" id="AP028214">
    <property type="protein sequence ID" value="BEI90053.1"/>
    <property type="molecule type" value="Genomic_DNA"/>
</dbReference>
<feature type="region of interest" description="Disordered" evidence="1">
    <location>
        <begin position="166"/>
        <end position="208"/>
    </location>
</feature>
<keyword evidence="3" id="KW-1185">Reference proteome</keyword>
<dbReference type="AlphaFoldDB" id="A0AA48L2Q7"/>
<evidence type="ECO:0000313" key="3">
    <source>
        <dbReference type="Proteomes" id="UP001233271"/>
    </source>
</evidence>
<dbReference type="RefSeq" id="XP_060455319.1">
    <property type="nucleotide sequence ID" value="XM_060598535.1"/>
</dbReference>
<protein>
    <submittedName>
        <fullName evidence="2">Uncharacterized protein</fullName>
    </submittedName>
</protein>
<evidence type="ECO:0000256" key="1">
    <source>
        <dbReference type="SAM" id="MobiDB-lite"/>
    </source>
</evidence>
<gene>
    <name evidence="2" type="ORF">CcaverHIS019_0301230</name>
</gene>